<comment type="caution">
    <text evidence="2">The sequence shown here is derived from an EMBL/GenBank/DDBJ whole genome shotgun (WGS) entry which is preliminary data.</text>
</comment>
<dbReference type="Proteomes" id="UP001431221">
    <property type="component" value="Unassembled WGS sequence"/>
</dbReference>
<feature type="chain" id="PRO_5045405223" description="Lipoprotein" evidence="1">
    <location>
        <begin position="22"/>
        <end position="119"/>
    </location>
</feature>
<keyword evidence="3" id="KW-1185">Reference proteome</keyword>
<evidence type="ECO:0000256" key="1">
    <source>
        <dbReference type="SAM" id="SignalP"/>
    </source>
</evidence>
<name>A0ABT0GT49_9HYPH</name>
<dbReference type="EMBL" id="JALNMJ010000006">
    <property type="protein sequence ID" value="MCK7612619.1"/>
    <property type="molecule type" value="Genomic_DNA"/>
</dbReference>
<dbReference type="RefSeq" id="WP_248153689.1">
    <property type="nucleotide sequence ID" value="NZ_JALNMJ010000006.1"/>
</dbReference>
<proteinExistence type="predicted"/>
<organism evidence="2 3">
    <name type="scientific">Roseibium sediminicola</name>
    <dbReference type="NCBI Taxonomy" id="2933272"/>
    <lineage>
        <taxon>Bacteria</taxon>
        <taxon>Pseudomonadati</taxon>
        <taxon>Pseudomonadota</taxon>
        <taxon>Alphaproteobacteria</taxon>
        <taxon>Hyphomicrobiales</taxon>
        <taxon>Stappiaceae</taxon>
        <taxon>Roseibium</taxon>
    </lineage>
</organism>
<evidence type="ECO:0008006" key="4">
    <source>
        <dbReference type="Google" id="ProtNLM"/>
    </source>
</evidence>
<sequence>MRLLFAPTLLCLALGCAPASAYQQFLTYRIAGKDILSVTLAPHVDEDPAAMTLKLRPGANQADEILIESDGGLDDCRTELEYIIGSKDGYAEIVIDVNAQTMNGVLVLQCATFQGLFGE</sequence>
<keyword evidence="1" id="KW-0732">Signal</keyword>
<protein>
    <recommendedName>
        <fullName evidence="4">Lipoprotein</fullName>
    </recommendedName>
</protein>
<reference evidence="2" key="1">
    <citation type="submission" date="2022-04" db="EMBL/GenBank/DDBJ databases">
        <title>Roseibium sp. CAU 1639 isolated from mud.</title>
        <authorList>
            <person name="Kim W."/>
        </authorList>
    </citation>
    <scope>NUCLEOTIDE SEQUENCE</scope>
    <source>
        <strain evidence="2">CAU 1639</strain>
    </source>
</reference>
<accession>A0ABT0GT49</accession>
<evidence type="ECO:0000313" key="3">
    <source>
        <dbReference type="Proteomes" id="UP001431221"/>
    </source>
</evidence>
<feature type="signal peptide" evidence="1">
    <location>
        <begin position="1"/>
        <end position="21"/>
    </location>
</feature>
<evidence type="ECO:0000313" key="2">
    <source>
        <dbReference type="EMBL" id="MCK7612619.1"/>
    </source>
</evidence>
<dbReference type="PROSITE" id="PS51257">
    <property type="entry name" value="PROKAR_LIPOPROTEIN"/>
    <property type="match status" value="1"/>
</dbReference>
<gene>
    <name evidence="2" type="ORF">M0H32_10635</name>
</gene>